<evidence type="ECO:0000313" key="10">
    <source>
        <dbReference type="Proteomes" id="UP000031057"/>
    </source>
</evidence>
<keyword evidence="7" id="KW-0963">Cytoplasm</keyword>
<evidence type="ECO:0000256" key="3">
    <source>
        <dbReference type="ARBA" id="ARBA00022650"/>
    </source>
</evidence>
<dbReference type="SUPFAM" id="SSF53720">
    <property type="entry name" value="ALDH-like"/>
    <property type="match status" value="1"/>
</dbReference>
<reference evidence="9 10" key="1">
    <citation type="submission" date="2014-10" db="EMBL/GenBank/DDBJ databases">
        <title>Genome sequence of Novosphingobium malaysiense MUSC 273(T).</title>
        <authorList>
            <person name="Lee L.-H."/>
        </authorList>
    </citation>
    <scope>NUCLEOTIDE SEQUENCE [LARGE SCALE GENOMIC DNA]</scope>
    <source>
        <strain evidence="9 10">MUSC 273</strain>
    </source>
</reference>
<dbReference type="PIRSF" id="PIRSF000151">
    <property type="entry name" value="GPR"/>
    <property type="match status" value="1"/>
</dbReference>
<evidence type="ECO:0000256" key="2">
    <source>
        <dbReference type="ARBA" id="ARBA00022605"/>
    </source>
</evidence>
<dbReference type="GO" id="GO:0005737">
    <property type="term" value="C:cytoplasm"/>
    <property type="evidence" value="ECO:0007669"/>
    <property type="project" value="UniProtKB-SubCell"/>
</dbReference>
<comment type="similarity">
    <text evidence="7">Belongs to the gamma-glutamyl phosphate reductase family.</text>
</comment>
<dbReference type="RefSeq" id="WP_039288821.1">
    <property type="nucleotide sequence ID" value="NZ_JTDI01000007.1"/>
</dbReference>
<comment type="catalytic activity">
    <reaction evidence="6 7">
        <text>L-glutamate 5-semialdehyde + phosphate + NADP(+) = L-glutamyl 5-phosphate + NADPH + H(+)</text>
        <dbReference type="Rhea" id="RHEA:19541"/>
        <dbReference type="ChEBI" id="CHEBI:15378"/>
        <dbReference type="ChEBI" id="CHEBI:43474"/>
        <dbReference type="ChEBI" id="CHEBI:57783"/>
        <dbReference type="ChEBI" id="CHEBI:58066"/>
        <dbReference type="ChEBI" id="CHEBI:58274"/>
        <dbReference type="ChEBI" id="CHEBI:58349"/>
        <dbReference type="EC" id="1.2.1.41"/>
    </reaction>
</comment>
<comment type="function">
    <text evidence="7">Catalyzes the NADPH-dependent reduction of L-glutamate 5-phosphate into L-glutamate 5-semialdehyde and phosphate. The product spontaneously undergoes cyclization to form 1-pyrroline-5-carboxylate.</text>
</comment>
<keyword evidence="2 7" id="KW-0028">Amino-acid biosynthesis</keyword>
<dbReference type="NCBIfam" id="TIGR00407">
    <property type="entry name" value="proA"/>
    <property type="match status" value="1"/>
</dbReference>
<dbReference type="PANTHER" id="PTHR11063:SF8">
    <property type="entry name" value="DELTA-1-PYRROLINE-5-CARBOXYLATE SYNTHASE"/>
    <property type="match status" value="1"/>
</dbReference>
<dbReference type="Pfam" id="PF00171">
    <property type="entry name" value="Aldedh"/>
    <property type="match status" value="1"/>
</dbReference>
<dbReference type="STRING" id="1348853.LK12_21555"/>
<dbReference type="GO" id="GO:0004350">
    <property type="term" value="F:glutamate-5-semialdehyde dehydrogenase activity"/>
    <property type="evidence" value="ECO:0007669"/>
    <property type="project" value="UniProtKB-UniRule"/>
</dbReference>
<name>A0A0B1ZKH7_9SPHN</name>
<dbReference type="Gene3D" id="3.40.605.10">
    <property type="entry name" value="Aldehyde Dehydrogenase, Chain A, domain 1"/>
    <property type="match status" value="1"/>
</dbReference>
<evidence type="ECO:0000256" key="5">
    <source>
        <dbReference type="ARBA" id="ARBA00023002"/>
    </source>
</evidence>
<accession>A0A0B1ZKH7</accession>
<dbReference type="UniPathway" id="UPA00098">
    <property type="reaction ID" value="UER00360"/>
</dbReference>
<gene>
    <name evidence="7 9" type="primary">proA</name>
    <name evidence="9" type="ORF">LK12_21555</name>
</gene>
<keyword evidence="5 7" id="KW-0560">Oxidoreductase</keyword>
<dbReference type="InterPro" id="IPR016161">
    <property type="entry name" value="Ald_DH/histidinol_DH"/>
</dbReference>
<evidence type="ECO:0000256" key="1">
    <source>
        <dbReference type="ARBA" id="ARBA00004985"/>
    </source>
</evidence>
<sequence>MNVQTTSVVDQAERSSIESPEALVAGMAREGRAAQRVLARLSDDQKAEALRAAAQALRDAQPAILEANARDVAAGEEKGLTGAMLDRLRLDPARLAGIADAVEQVAALPDPVGEVIDASERPNGLKLSRVRIPIGLIGIIYESRPNVTADAAALCLRSGNAVLLRGGSEALHSNRAIQAAFASGLESVGIPAAAIQLVPTQDRAVVGAMLTAAGLIDMIVPRGGKSLVARVQADARVPVLAHLDGICHTYIHSAADPEMARQVALNAKMRRTGICGAMETLLLDTQFPASRAVVTALLEAGCELRGDARARALDTRILPASDEDWDTEYLDAVLSVAVVDGLDAALDHIAAHSSHHTDAIVTGDDAAAARFLNEVDSAIVMVNASSQFADGGEFGLGAEIGIATGRLHARGPVALEGLTTYKWQVRGSGQTRP</sequence>
<keyword evidence="3 7" id="KW-0641">Proline biosynthesis</keyword>
<dbReference type="InterPro" id="IPR016162">
    <property type="entry name" value="Ald_DH_N"/>
</dbReference>
<proteinExistence type="inferred from homology"/>
<comment type="pathway">
    <text evidence="1 7">Amino-acid biosynthesis; L-proline biosynthesis; L-glutamate 5-semialdehyde from L-glutamate: step 2/2.</text>
</comment>
<evidence type="ECO:0000256" key="7">
    <source>
        <dbReference type="HAMAP-Rule" id="MF_00412"/>
    </source>
</evidence>
<dbReference type="NCBIfam" id="NF001221">
    <property type="entry name" value="PRK00197.1"/>
    <property type="match status" value="1"/>
</dbReference>
<dbReference type="GO" id="GO:0055129">
    <property type="term" value="P:L-proline biosynthetic process"/>
    <property type="evidence" value="ECO:0007669"/>
    <property type="project" value="UniProtKB-UniRule"/>
</dbReference>
<evidence type="ECO:0000256" key="6">
    <source>
        <dbReference type="ARBA" id="ARBA00049024"/>
    </source>
</evidence>
<dbReference type="InterPro" id="IPR016163">
    <property type="entry name" value="Ald_DH_C"/>
</dbReference>
<dbReference type="InterPro" id="IPR000965">
    <property type="entry name" value="GPR_dom"/>
</dbReference>
<organism evidence="9 10">
    <name type="scientific">Novosphingobium malaysiense</name>
    <dbReference type="NCBI Taxonomy" id="1348853"/>
    <lineage>
        <taxon>Bacteria</taxon>
        <taxon>Pseudomonadati</taxon>
        <taxon>Pseudomonadota</taxon>
        <taxon>Alphaproteobacteria</taxon>
        <taxon>Sphingomonadales</taxon>
        <taxon>Sphingomonadaceae</taxon>
        <taxon>Novosphingobium</taxon>
    </lineage>
</organism>
<keyword evidence="10" id="KW-1185">Reference proteome</keyword>
<dbReference type="InterPro" id="IPR012134">
    <property type="entry name" value="Glu-5-SA_DH"/>
</dbReference>
<dbReference type="InterPro" id="IPR015590">
    <property type="entry name" value="Aldehyde_DH_dom"/>
</dbReference>
<keyword evidence="4 7" id="KW-0521">NADP</keyword>
<dbReference type="GO" id="GO:0050661">
    <property type="term" value="F:NADP binding"/>
    <property type="evidence" value="ECO:0007669"/>
    <property type="project" value="InterPro"/>
</dbReference>
<dbReference type="EC" id="1.2.1.41" evidence="7"/>
<protein>
    <recommendedName>
        <fullName evidence="7">Gamma-glutamyl phosphate reductase</fullName>
        <shortName evidence="7">GPR</shortName>
        <ecNumber evidence="7">1.2.1.41</ecNumber>
    </recommendedName>
    <alternativeName>
        <fullName evidence="7">Glutamate-5-semialdehyde dehydrogenase</fullName>
    </alternativeName>
    <alternativeName>
        <fullName evidence="7">Glutamyl-gamma-semialdehyde dehydrogenase</fullName>
        <shortName evidence="7">GSA dehydrogenase</shortName>
    </alternativeName>
</protein>
<dbReference type="Proteomes" id="UP000031057">
    <property type="component" value="Unassembled WGS sequence"/>
</dbReference>
<dbReference type="InterPro" id="IPR020593">
    <property type="entry name" value="G-glutamylP_reductase_CS"/>
</dbReference>
<dbReference type="Gene3D" id="3.40.309.10">
    <property type="entry name" value="Aldehyde Dehydrogenase, Chain A, domain 2"/>
    <property type="match status" value="1"/>
</dbReference>
<evidence type="ECO:0000259" key="8">
    <source>
        <dbReference type="Pfam" id="PF00171"/>
    </source>
</evidence>
<comment type="caution">
    <text evidence="9">The sequence shown here is derived from an EMBL/GenBank/DDBJ whole genome shotgun (WGS) entry which is preliminary data.</text>
</comment>
<evidence type="ECO:0000313" key="9">
    <source>
        <dbReference type="EMBL" id="KHK89656.1"/>
    </source>
</evidence>
<dbReference type="OrthoDB" id="9809970at2"/>
<dbReference type="EMBL" id="JTDI01000007">
    <property type="protein sequence ID" value="KHK89656.1"/>
    <property type="molecule type" value="Genomic_DNA"/>
</dbReference>
<dbReference type="HAMAP" id="MF_00412">
    <property type="entry name" value="ProA"/>
    <property type="match status" value="1"/>
</dbReference>
<dbReference type="PANTHER" id="PTHR11063">
    <property type="entry name" value="GLUTAMATE SEMIALDEHYDE DEHYDROGENASE"/>
    <property type="match status" value="1"/>
</dbReference>
<comment type="subcellular location">
    <subcellularLocation>
        <location evidence="7">Cytoplasm</location>
    </subcellularLocation>
</comment>
<dbReference type="PROSITE" id="PS01223">
    <property type="entry name" value="PROA"/>
    <property type="match status" value="1"/>
</dbReference>
<evidence type="ECO:0000256" key="4">
    <source>
        <dbReference type="ARBA" id="ARBA00022857"/>
    </source>
</evidence>
<dbReference type="CDD" id="cd07079">
    <property type="entry name" value="ALDH_F18-19_ProA-GPR"/>
    <property type="match status" value="1"/>
</dbReference>
<feature type="domain" description="Aldehyde dehydrogenase" evidence="8">
    <location>
        <begin position="24"/>
        <end position="286"/>
    </location>
</feature>
<dbReference type="AlphaFoldDB" id="A0A0B1ZKH7"/>